<dbReference type="Gene3D" id="2.40.10.10">
    <property type="entry name" value="Trypsin-like serine proteases"/>
    <property type="match status" value="1"/>
</dbReference>
<feature type="compositionally biased region" description="Acidic residues" evidence="5">
    <location>
        <begin position="319"/>
        <end position="328"/>
    </location>
</feature>
<dbReference type="InterPro" id="IPR043504">
    <property type="entry name" value="Peptidase_S1_PA_chymotrypsin"/>
</dbReference>
<keyword evidence="3" id="KW-1015">Disulfide bond</keyword>
<dbReference type="GO" id="GO:0006508">
    <property type="term" value="P:proteolysis"/>
    <property type="evidence" value="ECO:0007669"/>
    <property type="project" value="UniProtKB-KW"/>
</dbReference>
<dbReference type="PROSITE" id="PS00135">
    <property type="entry name" value="TRYPSIN_SER"/>
    <property type="match status" value="1"/>
</dbReference>
<keyword evidence="4" id="KW-0645">Protease</keyword>
<evidence type="ECO:0000256" key="3">
    <source>
        <dbReference type="ARBA" id="ARBA00023157"/>
    </source>
</evidence>
<sequence length="367" mass="39024">MKLQTITQATIVSHSILLTAAAGSIRGSDSGRVLGGLFGGSTRIIGGEAAIEDRYPYAVSLTDDFGHFCGGSLIARDVVLSAAHCDDQGEGAYKAVVGRHAHVDNDGQELSVRQALPHPNYDRVTTDNDFMLIFLNEAASDTINIVKLNTDAATPDIGSPVTVMGWGDIDPTDDGQVLSSELMEVEVNTISYEECDNSSGNSGSYQDSITSNMLCAREEGGGEDSCQGDSGGPLVIKGANPNGADDTQVGVVSWGIGCASADYPGVYARISSQYEWLRSELCARSNFAPSEFDCSNAAPPSTTTSSESGGSSVPSNNNDNDDDDDWNDDNTYFPTMQPTQSQADDDWNDDNNINFPTLQPTQSPQWR</sequence>
<proteinExistence type="inferred from homology"/>
<keyword evidence="4" id="KW-0720">Serine protease</keyword>
<name>A0A7S0TDI4_9STRA</name>
<dbReference type="PANTHER" id="PTHR24276:SF91">
    <property type="entry name" value="AT26814P-RELATED"/>
    <property type="match status" value="1"/>
</dbReference>
<comment type="similarity">
    <text evidence="1">Belongs to the peptidase S1 family.</text>
</comment>
<reference evidence="7" key="1">
    <citation type="submission" date="2021-01" db="EMBL/GenBank/DDBJ databases">
        <authorList>
            <person name="Corre E."/>
            <person name="Pelletier E."/>
            <person name="Niang G."/>
            <person name="Scheremetjew M."/>
            <person name="Finn R."/>
            <person name="Kale V."/>
            <person name="Holt S."/>
            <person name="Cochrane G."/>
            <person name="Meng A."/>
            <person name="Brown T."/>
            <person name="Cohen L."/>
        </authorList>
    </citation>
    <scope>NUCLEOTIDE SEQUENCE</scope>
    <source>
        <strain evidence="7">SM1012Hels-07</strain>
    </source>
</reference>
<dbReference type="InterPro" id="IPR033116">
    <property type="entry name" value="TRYPSIN_SER"/>
</dbReference>
<dbReference type="InterPro" id="IPR009003">
    <property type="entry name" value="Peptidase_S1_PA"/>
</dbReference>
<gene>
    <name evidence="7" type="ORF">SMAR0319_LOCUS257</name>
</gene>
<protein>
    <recommendedName>
        <fullName evidence="6">Peptidase S1 domain-containing protein</fullName>
    </recommendedName>
</protein>
<dbReference type="CDD" id="cd00190">
    <property type="entry name" value="Tryp_SPc"/>
    <property type="match status" value="1"/>
</dbReference>
<evidence type="ECO:0000256" key="4">
    <source>
        <dbReference type="RuleBase" id="RU363034"/>
    </source>
</evidence>
<feature type="region of interest" description="Disordered" evidence="5">
    <location>
        <begin position="296"/>
        <end position="367"/>
    </location>
</feature>
<dbReference type="GO" id="GO:0004252">
    <property type="term" value="F:serine-type endopeptidase activity"/>
    <property type="evidence" value="ECO:0007669"/>
    <property type="project" value="InterPro"/>
</dbReference>
<dbReference type="InterPro" id="IPR001314">
    <property type="entry name" value="Peptidase_S1A"/>
</dbReference>
<dbReference type="InterPro" id="IPR001254">
    <property type="entry name" value="Trypsin_dom"/>
</dbReference>
<keyword evidence="2" id="KW-0843">Virulence</keyword>
<evidence type="ECO:0000259" key="6">
    <source>
        <dbReference type="PROSITE" id="PS50240"/>
    </source>
</evidence>
<feature type="region of interest" description="Disordered" evidence="5">
    <location>
        <begin position="218"/>
        <end position="241"/>
    </location>
</feature>
<dbReference type="InterPro" id="IPR018114">
    <property type="entry name" value="TRYPSIN_HIS"/>
</dbReference>
<dbReference type="AlphaFoldDB" id="A0A7S0TDI4"/>
<feature type="domain" description="Peptidase S1" evidence="6">
    <location>
        <begin position="44"/>
        <end position="282"/>
    </location>
</feature>
<organism evidence="7">
    <name type="scientific">Skeletonema marinoi</name>
    <dbReference type="NCBI Taxonomy" id="267567"/>
    <lineage>
        <taxon>Eukaryota</taxon>
        <taxon>Sar</taxon>
        <taxon>Stramenopiles</taxon>
        <taxon>Ochrophyta</taxon>
        <taxon>Bacillariophyta</taxon>
        <taxon>Coscinodiscophyceae</taxon>
        <taxon>Thalassiosirophycidae</taxon>
        <taxon>Thalassiosirales</taxon>
        <taxon>Skeletonemataceae</taxon>
        <taxon>Skeletonema</taxon>
        <taxon>Skeletonema marinoi-dohrnii complex</taxon>
    </lineage>
</organism>
<dbReference type="SMART" id="SM00020">
    <property type="entry name" value="Tryp_SPc"/>
    <property type="match status" value="1"/>
</dbReference>
<dbReference type="SUPFAM" id="SSF50494">
    <property type="entry name" value="Trypsin-like serine proteases"/>
    <property type="match status" value="1"/>
</dbReference>
<feature type="compositionally biased region" description="Polar residues" evidence="5">
    <location>
        <begin position="355"/>
        <end position="367"/>
    </location>
</feature>
<keyword evidence="4" id="KW-0378">Hydrolase</keyword>
<dbReference type="InterPro" id="IPR050430">
    <property type="entry name" value="Peptidase_S1"/>
</dbReference>
<dbReference type="FunFam" id="2.40.10.10:FF:000002">
    <property type="entry name" value="Transmembrane protease serine"/>
    <property type="match status" value="1"/>
</dbReference>
<dbReference type="PRINTS" id="PR00722">
    <property type="entry name" value="CHYMOTRYPSIN"/>
</dbReference>
<evidence type="ECO:0000256" key="1">
    <source>
        <dbReference type="ARBA" id="ARBA00007664"/>
    </source>
</evidence>
<dbReference type="PANTHER" id="PTHR24276">
    <property type="entry name" value="POLYSERASE-RELATED"/>
    <property type="match status" value="1"/>
</dbReference>
<evidence type="ECO:0000256" key="2">
    <source>
        <dbReference type="ARBA" id="ARBA00023026"/>
    </source>
</evidence>
<feature type="compositionally biased region" description="Low complexity" evidence="5">
    <location>
        <begin position="299"/>
        <end position="318"/>
    </location>
</feature>
<evidence type="ECO:0000256" key="5">
    <source>
        <dbReference type="SAM" id="MobiDB-lite"/>
    </source>
</evidence>
<dbReference type="EMBL" id="HBFJ01000341">
    <property type="protein sequence ID" value="CAD8733108.1"/>
    <property type="molecule type" value="Transcribed_RNA"/>
</dbReference>
<evidence type="ECO:0000313" key="7">
    <source>
        <dbReference type="EMBL" id="CAD8733108.1"/>
    </source>
</evidence>
<dbReference type="Pfam" id="PF00089">
    <property type="entry name" value="Trypsin"/>
    <property type="match status" value="1"/>
</dbReference>
<dbReference type="PROSITE" id="PS00134">
    <property type="entry name" value="TRYPSIN_HIS"/>
    <property type="match status" value="1"/>
</dbReference>
<accession>A0A7S0TDI4</accession>
<dbReference type="PROSITE" id="PS50240">
    <property type="entry name" value="TRYPSIN_DOM"/>
    <property type="match status" value="1"/>
</dbReference>
<feature type="compositionally biased region" description="Polar residues" evidence="5">
    <location>
        <begin position="332"/>
        <end position="342"/>
    </location>
</feature>